<dbReference type="InterPro" id="IPR058852">
    <property type="entry name" value="HTH_77"/>
</dbReference>
<gene>
    <name evidence="2" type="ORF">AVDCRST_MAG10-604</name>
</gene>
<dbReference type="Gene3D" id="1.25.40.10">
    <property type="entry name" value="Tetratricopeptide repeat domain"/>
    <property type="match status" value="3"/>
</dbReference>
<accession>A0A6J4HEZ8</accession>
<dbReference type="InterPro" id="IPR005158">
    <property type="entry name" value="BTAD"/>
</dbReference>
<dbReference type="GO" id="GO:0006355">
    <property type="term" value="P:regulation of DNA-templated transcription"/>
    <property type="evidence" value="ECO:0007669"/>
    <property type="project" value="InterPro"/>
</dbReference>
<dbReference type="InterPro" id="IPR049945">
    <property type="entry name" value="AAA_22"/>
</dbReference>
<dbReference type="GO" id="GO:0003677">
    <property type="term" value="F:DNA binding"/>
    <property type="evidence" value="ECO:0007669"/>
    <property type="project" value="InterPro"/>
</dbReference>
<reference evidence="2" key="1">
    <citation type="submission" date="2020-02" db="EMBL/GenBank/DDBJ databases">
        <authorList>
            <person name="Meier V. D."/>
        </authorList>
    </citation>
    <scope>NUCLEOTIDE SEQUENCE</scope>
    <source>
        <strain evidence="2">AVDCRST_MAG10</strain>
    </source>
</reference>
<dbReference type="InterPro" id="IPR019734">
    <property type="entry name" value="TPR_rpt"/>
</dbReference>
<dbReference type="Pfam" id="PF13401">
    <property type="entry name" value="AAA_22"/>
    <property type="match status" value="1"/>
</dbReference>
<dbReference type="Pfam" id="PF13424">
    <property type="entry name" value="TPR_12"/>
    <property type="match status" value="1"/>
</dbReference>
<name>A0A6J4HEZ8_9ACTN</name>
<dbReference type="SMART" id="SM00028">
    <property type="entry name" value="TPR"/>
    <property type="match status" value="6"/>
</dbReference>
<dbReference type="Gene3D" id="1.10.10.10">
    <property type="entry name" value="Winged helix-like DNA-binding domain superfamily/Winged helix DNA-binding domain"/>
    <property type="match status" value="2"/>
</dbReference>
<dbReference type="InterPro" id="IPR027417">
    <property type="entry name" value="P-loop_NTPase"/>
</dbReference>
<dbReference type="InterPro" id="IPR036388">
    <property type="entry name" value="WH-like_DNA-bd_sf"/>
</dbReference>
<dbReference type="SMART" id="SM01043">
    <property type="entry name" value="BTAD"/>
    <property type="match status" value="1"/>
</dbReference>
<sequence>MSSDRFASSLKFAPSQVACVRPYGWVTAVEVRLLGRLTIDVDGKRADDARLGDLGRKAFAYLVLERRRPVPRDELADVLWGECLPATWTAALRGVLSRVRATLADAGLAGPDVLRSQVGCYQLQLPADAVVDVERVEPALASAQHDVALAPDRARKVAAEVSELAGLQFLPGAGGEWVERKQAALAALRLRALELLAEAASAAGDSGGAVDAAERAIALAPLHESAHQRLMVAHASAGNRAAALRAYEDCRRVLAEELGVSPSPDTYELYVRLLRDQPLSLAASASTVTNLPPDRTSFVGREDQIDELRRLLASARLVTLTGPGGVGKSRLAVRVADSLLRVYRDGVWLVELAGLADPALVAQQVLSVLGLPEVPPPAATDAVARHLAERSALLVMDNCEHLVEACAALADAVLRTSSPVTILATSREPLSVPGETTWPVPPLPPPVPGDDFDLDTLLRNDAARLFADRAHAAAPDLDLRPAATEIARICARLEGIPLAIELAAARTKVLSPVQIASRLDDHLGLLVGGPRMAPGRHRTLRAAVDWSFEGLSAEQRTLFARLSVFAGGCGLDAAQAVCGQDTTPDDVLDSLAALVDKSLVTIDRRVSRPRYRMLETLRQYAAERLAEADDLVPTRWRHLAWAVELAETAEVKLQGDEQASWLDVLDEEHDNLRAALDWAAEERRVEEGLRLAAGLVRFWEIRGYLSQGRSRLEAFASEAGGSAAMRAKALTAAAVLAQRQGDVAGARQSYQESLVVQRARGDRIGEATALHGLANLAVNDGDLVTALTLFQENLGIARDMGAARMEAASLMNLGVVAHAAFMRGHRDVKDAGPEAHRFYRESLAAYEALGDGYGQALALENLGTLTRLHPGDTDGARRFHEQSLAIRRALGDRLGIADSARYIALLAMGTGEILAARQLHEERLAIERDLNNVAHVAEALTDLGEIALLEARLADAGEYLEEARTIYEAFDDRESLLRVLAHLGELARRQGDHPLSRSILDRCLALAHDSRHREAWVLAQLARLARAEHDSREALSRALEALAIAEEYQLSGVEAVVLDVAGAVAADEGDVETALRLSAAAEALRSSFFRPMEVEHIDHDMALQTLGPAGYERARAEGAAMTASARRQMVRAVQVR</sequence>
<dbReference type="GO" id="GO:0016887">
    <property type="term" value="F:ATP hydrolysis activity"/>
    <property type="evidence" value="ECO:0007669"/>
    <property type="project" value="InterPro"/>
</dbReference>
<dbReference type="InterPro" id="IPR016032">
    <property type="entry name" value="Sig_transdc_resp-reg_C-effctor"/>
</dbReference>
<dbReference type="Pfam" id="PF25872">
    <property type="entry name" value="HTH_77"/>
    <property type="match status" value="1"/>
</dbReference>
<evidence type="ECO:0000313" key="2">
    <source>
        <dbReference type="EMBL" id="CAA9219720.1"/>
    </source>
</evidence>
<protein>
    <recommendedName>
        <fullName evidence="1">Bacterial transcriptional activator domain-containing protein</fullName>
    </recommendedName>
</protein>
<dbReference type="SUPFAM" id="SSF52540">
    <property type="entry name" value="P-loop containing nucleoside triphosphate hydrolases"/>
    <property type="match status" value="1"/>
</dbReference>
<dbReference type="AlphaFoldDB" id="A0A6J4HEZ8"/>
<proteinExistence type="predicted"/>
<evidence type="ECO:0000259" key="1">
    <source>
        <dbReference type="SMART" id="SM01043"/>
    </source>
</evidence>
<dbReference type="EMBL" id="CADCTB010000039">
    <property type="protein sequence ID" value="CAA9219720.1"/>
    <property type="molecule type" value="Genomic_DNA"/>
</dbReference>
<dbReference type="PANTHER" id="PTHR47691">
    <property type="entry name" value="REGULATOR-RELATED"/>
    <property type="match status" value="1"/>
</dbReference>
<organism evidence="2">
    <name type="scientific">uncultured Acidimicrobiales bacterium</name>
    <dbReference type="NCBI Taxonomy" id="310071"/>
    <lineage>
        <taxon>Bacteria</taxon>
        <taxon>Bacillati</taxon>
        <taxon>Actinomycetota</taxon>
        <taxon>Acidimicrobiia</taxon>
        <taxon>Acidimicrobiales</taxon>
        <taxon>environmental samples</taxon>
    </lineage>
</organism>
<dbReference type="SUPFAM" id="SSF48452">
    <property type="entry name" value="TPR-like"/>
    <property type="match status" value="3"/>
</dbReference>
<dbReference type="InterPro" id="IPR011990">
    <property type="entry name" value="TPR-like_helical_dom_sf"/>
</dbReference>
<dbReference type="Gene3D" id="3.40.50.300">
    <property type="entry name" value="P-loop containing nucleotide triphosphate hydrolases"/>
    <property type="match status" value="1"/>
</dbReference>
<feature type="domain" description="Bacterial transcriptional activator" evidence="1">
    <location>
        <begin position="131"/>
        <end position="274"/>
    </location>
</feature>
<dbReference type="SUPFAM" id="SSF46894">
    <property type="entry name" value="C-terminal effector domain of the bipartite response regulators"/>
    <property type="match status" value="1"/>
</dbReference>
<dbReference type="Pfam" id="PF03704">
    <property type="entry name" value="BTAD"/>
    <property type="match status" value="1"/>
</dbReference>
<dbReference type="PANTHER" id="PTHR47691:SF3">
    <property type="entry name" value="HTH-TYPE TRANSCRIPTIONAL REGULATOR RV0890C-RELATED"/>
    <property type="match status" value="1"/>
</dbReference>